<proteinExistence type="predicted"/>
<evidence type="ECO:0000313" key="2">
    <source>
        <dbReference type="Proteomes" id="UP000245946"/>
    </source>
</evidence>
<gene>
    <name evidence="1" type="ORF">FA09DRAFT_228728</name>
</gene>
<keyword evidence="2" id="KW-1185">Reference proteome</keyword>
<organism evidence="1 2">
    <name type="scientific">Tilletiopsis washingtonensis</name>
    <dbReference type="NCBI Taxonomy" id="58919"/>
    <lineage>
        <taxon>Eukaryota</taxon>
        <taxon>Fungi</taxon>
        <taxon>Dikarya</taxon>
        <taxon>Basidiomycota</taxon>
        <taxon>Ustilaginomycotina</taxon>
        <taxon>Exobasidiomycetes</taxon>
        <taxon>Entylomatales</taxon>
        <taxon>Entylomatales incertae sedis</taxon>
        <taxon>Tilletiopsis</taxon>
    </lineage>
</organism>
<dbReference type="RefSeq" id="XP_025599644.1">
    <property type="nucleotide sequence ID" value="XM_025739576.1"/>
</dbReference>
<dbReference type="AlphaFoldDB" id="A0A316ZG81"/>
<dbReference type="EMBL" id="KZ819288">
    <property type="protein sequence ID" value="PWN99365.1"/>
    <property type="molecule type" value="Genomic_DNA"/>
</dbReference>
<dbReference type="GeneID" id="37267122"/>
<dbReference type="Proteomes" id="UP000245946">
    <property type="component" value="Unassembled WGS sequence"/>
</dbReference>
<sequence length="182" mass="19269">MATAADVRAADPEAAEADLMVGERGKRTARTGRSTGGAAAHGSACLCSRSARQPAPRLACCPPRRRRRPAACAVSAPSPGRLFAISTWPFPHSTSSSRESYFRPGCLLLAIGVLQQALDGLRSARKEGRRSPSRCPQHPAGAAACVCACCPWHVLWCLTCRSRSPLAVCCVLTADQAQMKEP</sequence>
<evidence type="ECO:0000313" key="1">
    <source>
        <dbReference type="EMBL" id="PWN99365.1"/>
    </source>
</evidence>
<protein>
    <submittedName>
        <fullName evidence="1">Uncharacterized protein</fullName>
    </submittedName>
</protein>
<accession>A0A316ZG81</accession>
<name>A0A316ZG81_9BASI</name>
<reference evidence="1 2" key="1">
    <citation type="journal article" date="2018" name="Mol. Biol. Evol.">
        <title>Broad Genomic Sampling Reveals a Smut Pathogenic Ancestry of the Fungal Clade Ustilaginomycotina.</title>
        <authorList>
            <person name="Kijpornyongpan T."/>
            <person name="Mondo S.J."/>
            <person name="Barry K."/>
            <person name="Sandor L."/>
            <person name="Lee J."/>
            <person name="Lipzen A."/>
            <person name="Pangilinan J."/>
            <person name="LaButti K."/>
            <person name="Hainaut M."/>
            <person name="Henrissat B."/>
            <person name="Grigoriev I.V."/>
            <person name="Spatafora J.W."/>
            <person name="Aime M.C."/>
        </authorList>
    </citation>
    <scope>NUCLEOTIDE SEQUENCE [LARGE SCALE GENOMIC DNA]</scope>
    <source>
        <strain evidence="1 2">MCA 4186</strain>
    </source>
</reference>